<dbReference type="PROSITE" id="PS00154">
    <property type="entry name" value="ATPASE_E1_E2"/>
    <property type="match status" value="1"/>
</dbReference>
<dbReference type="InterPro" id="IPR027256">
    <property type="entry name" value="P-typ_ATPase_IB"/>
</dbReference>
<feature type="transmembrane region" description="Helical" evidence="11">
    <location>
        <begin position="155"/>
        <end position="173"/>
    </location>
</feature>
<keyword evidence="6 11" id="KW-0547">Nucleotide-binding</keyword>
<gene>
    <name evidence="13" type="ORF">CJD36_015060</name>
</gene>
<dbReference type="InterPro" id="IPR023298">
    <property type="entry name" value="ATPase_P-typ_TM_dom_sf"/>
</dbReference>
<dbReference type="SUPFAM" id="SSF55008">
    <property type="entry name" value="HMA, heavy metal-associated domain"/>
    <property type="match status" value="1"/>
</dbReference>
<dbReference type="SFLD" id="SFLDF00027">
    <property type="entry name" value="p-type_atpase"/>
    <property type="match status" value="1"/>
</dbReference>
<dbReference type="GO" id="GO:0005507">
    <property type="term" value="F:copper ion binding"/>
    <property type="evidence" value="ECO:0007669"/>
    <property type="project" value="TreeGrafter"/>
</dbReference>
<keyword evidence="14" id="KW-1185">Reference proteome</keyword>
<evidence type="ECO:0000256" key="9">
    <source>
        <dbReference type="ARBA" id="ARBA00022989"/>
    </source>
</evidence>
<dbReference type="OrthoDB" id="614385at2"/>
<dbReference type="InterPro" id="IPR006121">
    <property type="entry name" value="HMA_dom"/>
</dbReference>
<dbReference type="InterPro" id="IPR018303">
    <property type="entry name" value="ATPase_P-typ_P_site"/>
</dbReference>
<dbReference type="SFLD" id="SFLDG00002">
    <property type="entry name" value="C1.7:_P-type_atpase_like"/>
    <property type="match status" value="1"/>
</dbReference>
<dbReference type="InterPro" id="IPR023299">
    <property type="entry name" value="ATPase_P-typ_cyto_dom_N"/>
</dbReference>
<dbReference type="NCBIfam" id="TIGR01511">
    <property type="entry name" value="ATPase-IB1_Cu"/>
    <property type="match status" value="1"/>
</dbReference>
<dbReference type="GO" id="GO:0016887">
    <property type="term" value="F:ATP hydrolysis activity"/>
    <property type="evidence" value="ECO:0007669"/>
    <property type="project" value="InterPro"/>
</dbReference>
<feature type="transmembrane region" description="Helical" evidence="11">
    <location>
        <begin position="684"/>
        <end position="703"/>
    </location>
</feature>
<dbReference type="AlphaFoldDB" id="A0A2S7SU18"/>
<dbReference type="CDD" id="cd00371">
    <property type="entry name" value="HMA"/>
    <property type="match status" value="1"/>
</dbReference>
<feature type="transmembrane region" description="Helical" evidence="11">
    <location>
        <begin position="709"/>
        <end position="731"/>
    </location>
</feature>
<evidence type="ECO:0000256" key="5">
    <source>
        <dbReference type="ARBA" id="ARBA00022723"/>
    </source>
</evidence>
<dbReference type="GO" id="GO:0055070">
    <property type="term" value="P:copper ion homeostasis"/>
    <property type="evidence" value="ECO:0007669"/>
    <property type="project" value="TreeGrafter"/>
</dbReference>
<feature type="transmembrane region" description="Helical" evidence="11">
    <location>
        <begin position="339"/>
        <end position="359"/>
    </location>
</feature>
<reference evidence="13 14" key="1">
    <citation type="submission" date="2018-01" db="EMBL/GenBank/DDBJ databases">
        <title>A novel member of the phylum Bacteroidetes isolated from glacier ice.</title>
        <authorList>
            <person name="Liu Q."/>
            <person name="Xin Y.-H."/>
        </authorList>
    </citation>
    <scope>NUCLEOTIDE SEQUENCE [LARGE SCALE GENOMIC DNA]</scope>
    <source>
        <strain evidence="13 14">RB1R16</strain>
    </source>
</reference>
<name>A0A2S7SU18_9BACT</name>
<dbReference type="FunFam" id="2.70.150.10:FF:000002">
    <property type="entry name" value="Copper-transporting ATPase 1, putative"/>
    <property type="match status" value="1"/>
</dbReference>
<dbReference type="RefSeq" id="WP_105040025.1">
    <property type="nucleotide sequence ID" value="NZ_PPSL01000004.1"/>
</dbReference>
<dbReference type="PANTHER" id="PTHR43520">
    <property type="entry name" value="ATP7, ISOFORM B"/>
    <property type="match status" value="1"/>
</dbReference>
<feature type="transmembrane region" description="Helical" evidence="11">
    <location>
        <begin position="91"/>
        <end position="111"/>
    </location>
</feature>
<dbReference type="InterPro" id="IPR023214">
    <property type="entry name" value="HAD_sf"/>
</dbReference>
<dbReference type="NCBIfam" id="TIGR01525">
    <property type="entry name" value="ATPase-IB_hvy"/>
    <property type="match status" value="1"/>
</dbReference>
<dbReference type="PROSITE" id="PS50846">
    <property type="entry name" value="HMA_2"/>
    <property type="match status" value="1"/>
</dbReference>
<dbReference type="InterPro" id="IPR008250">
    <property type="entry name" value="ATPase_P-typ_transduc_dom_A_sf"/>
</dbReference>
<evidence type="ECO:0000259" key="12">
    <source>
        <dbReference type="PROSITE" id="PS50846"/>
    </source>
</evidence>
<dbReference type="SFLD" id="SFLDS00003">
    <property type="entry name" value="Haloacid_Dehalogenase"/>
    <property type="match status" value="1"/>
</dbReference>
<dbReference type="InterPro" id="IPR059000">
    <property type="entry name" value="ATPase_P-type_domA"/>
</dbReference>
<dbReference type="Gene3D" id="3.40.1110.10">
    <property type="entry name" value="Calcium-transporting ATPase, cytoplasmic domain N"/>
    <property type="match status" value="1"/>
</dbReference>
<dbReference type="GO" id="GO:0005524">
    <property type="term" value="F:ATP binding"/>
    <property type="evidence" value="ECO:0007669"/>
    <property type="project" value="UniProtKB-UniRule"/>
</dbReference>
<dbReference type="SUPFAM" id="SSF81653">
    <property type="entry name" value="Calcium ATPase, transduction domain A"/>
    <property type="match status" value="1"/>
</dbReference>
<dbReference type="GO" id="GO:0043682">
    <property type="term" value="F:P-type divalent copper transporter activity"/>
    <property type="evidence" value="ECO:0007669"/>
    <property type="project" value="TreeGrafter"/>
</dbReference>
<evidence type="ECO:0000256" key="7">
    <source>
        <dbReference type="ARBA" id="ARBA00022840"/>
    </source>
</evidence>
<dbReference type="PROSITE" id="PS01047">
    <property type="entry name" value="HMA_1"/>
    <property type="match status" value="1"/>
</dbReference>
<protein>
    <submittedName>
        <fullName evidence="13">Copper-translocating P-type ATPase</fullName>
    </submittedName>
</protein>
<dbReference type="Gene3D" id="2.70.150.10">
    <property type="entry name" value="Calcium-transporting ATPase, cytoplasmic transduction domain A"/>
    <property type="match status" value="1"/>
</dbReference>
<keyword evidence="5 11" id="KW-0479">Metal-binding</keyword>
<dbReference type="PRINTS" id="PR00943">
    <property type="entry name" value="CUATPASE"/>
</dbReference>
<keyword evidence="3" id="KW-0813">Transport</keyword>
<dbReference type="Pfam" id="PF00122">
    <property type="entry name" value="E1-E2_ATPase"/>
    <property type="match status" value="1"/>
</dbReference>
<organism evidence="13 14">
    <name type="scientific">Flavipsychrobacter stenotrophus</name>
    <dbReference type="NCBI Taxonomy" id="2077091"/>
    <lineage>
        <taxon>Bacteria</taxon>
        <taxon>Pseudomonadati</taxon>
        <taxon>Bacteroidota</taxon>
        <taxon>Chitinophagia</taxon>
        <taxon>Chitinophagales</taxon>
        <taxon>Chitinophagaceae</taxon>
        <taxon>Flavipsychrobacter</taxon>
    </lineage>
</organism>
<comment type="caution">
    <text evidence="13">The sequence shown here is derived from an EMBL/GenBank/DDBJ whole genome shotgun (WGS) entry which is preliminary data.</text>
</comment>
<dbReference type="NCBIfam" id="TIGR01494">
    <property type="entry name" value="ATPase_P-type"/>
    <property type="match status" value="1"/>
</dbReference>
<proteinExistence type="inferred from homology"/>
<dbReference type="Gene3D" id="3.40.50.1000">
    <property type="entry name" value="HAD superfamily/HAD-like"/>
    <property type="match status" value="1"/>
</dbReference>
<evidence type="ECO:0000313" key="14">
    <source>
        <dbReference type="Proteomes" id="UP000239872"/>
    </source>
</evidence>
<dbReference type="PRINTS" id="PR00119">
    <property type="entry name" value="CATATPASE"/>
</dbReference>
<keyword evidence="10 11" id="KW-0472">Membrane</keyword>
<keyword evidence="7 11" id="KW-0067">ATP-binding</keyword>
<dbReference type="GO" id="GO:0005886">
    <property type="term" value="C:plasma membrane"/>
    <property type="evidence" value="ECO:0007669"/>
    <property type="project" value="UniProtKB-SubCell"/>
</dbReference>
<evidence type="ECO:0000256" key="6">
    <source>
        <dbReference type="ARBA" id="ARBA00022741"/>
    </source>
</evidence>
<dbReference type="Pfam" id="PF00702">
    <property type="entry name" value="Hydrolase"/>
    <property type="match status" value="1"/>
</dbReference>
<dbReference type="Pfam" id="PF00403">
    <property type="entry name" value="HMA"/>
    <property type="match status" value="1"/>
</dbReference>
<dbReference type="Gene3D" id="3.30.70.100">
    <property type="match status" value="1"/>
</dbReference>
<evidence type="ECO:0000256" key="3">
    <source>
        <dbReference type="ARBA" id="ARBA00022448"/>
    </source>
</evidence>
<dbReference type="InterPro" id="IPR044492">
    <property type="entry name" value="P_typ_ATPase_HD_dom"/>
</dbReference>
<dbReference type="InterPro" id="IPR036412">
    <property type="entry name" value="HAD-like_sf"/>
</dbReference>
<evidence type="ECO:0000256" key="4">
    <source>
        <dbReference type="ARBA" id="ARBA00022692"/>
    </source>
</evidence>
<dbReference type="SUPFAM" id="SSF56784">
    <property type="entry name" value="HAD-like"/>
    <property type="match status" value="1"/>
</dbReference>
<dbReference type="CDD" id="cd02094">
    <property type="entry name" value="P-type_ATPase_Cu-like"/>
    <property type="match status" value="1"/>
</dbReference>
<dbReference type="InterPro" id="IPR001757">
    <property type="entry name" value="P_typ_ATPase"/>
</dbReference>
<dbReference type="InterPro" id="IPR036163">
    <property type="entry name" value="HMA_dom_sf"/>
</dbReference>
<comment type="similarity">
    <text evidence="2 11">Belongs to the cation transport ATPase (P-type) (TC 3.A.3) family. Type IB subfamily.</text>
</comment>
<evidence type="ECO:0000256" key="1">
    <source>
        <dbReference type="ARBA" id="ARBA00004127"/>
    </source>
</evidence>
<feature type="transmembrane region" description="Helical" evidence="11">
    <location>
        <begin position="117"/>
        <end position="134"/>
    </location>
</feature>
<dbReference type="Proteomes" id="UP000239872">
    <property type="component" value="Unassembled WGS sequence"/>
</dbReference>
<dbReference type="EMBL" id="PPSL01000004">
    <property type="protein sequence ID" value="PQJ10016.1"/>
    <property type="molecule type" value="Genomic_DNA"/>
</dbReference>
<evidence type="ECO:0000313" key="13">
    <source>
        <dbReference type="EMBL" id="PQJ10016.1"/>
    </source>
</evidence>
<dbReference type="SUPFAM" id="SSF81665">
    <property type="entry name" value="Calcium ATPase, transmembrane domain M"/>
    <property type="match status" value="1"/>
</dbReference>
<keyword evidence="8" id="KW-1278">Translocase</keyword>
<sequence>MKTIKKAFPVTGMTCASCARTVENTLKGQRGVKSAAVNYANASALMEYDPKETNLPHIQSTVNSIGYGIITDDAVSAEDIEILNLKAYRRLVTNTTLAIILSVPLVVLAMAGMHIPYVNFIMWGLSTPVIVIFGKRFFVGAWKQASHFSANMDTLVALSTGIAYIFSVCNTLYPQYWTNKGLEAPVYFEASAVVISFILLGKMLEDRAKTNTSSAIKKLMGLQARSVFRIRPDGEEEIALMADVKVDDILVAKPGDKIAVDGIVIKGSSYVDESMISGEPIAVAKREGSKVFAGTINQKGSFRFVAEKVGADTLLSQIIKKVQEAQGSKAPVQKMADKIAGIFVPVVLLLAIATFILWVTLGGEQGTTHGILSVVTILIIACPCALGLATPTAIITGVGKGAENGILVKDAESLETLHKITAIVFDKTGTITEGMPEVVDIAWDADTNKELLSSILLSMELQSEHPLAGAVTSFFKELAIKPVDIKSFSSITGSGVTALYERNIYFAGSMKMLESMNIKIPESLQTKAIEWAGQSNTVIWLSDQFRAVAAIAVADKIKLSSHAAVQELQQRGIEVYMLTGDNERTAYTIAAEAGITQYKAEASPNDKSEFIKAIQARGKIVAMVGDGINDSQALAQADVSIAMGRGTDIAMDVAKITLMSSDLKLIPKAMSLSKLTVKTIKQNLFWAFIYNIIAIPLAAGALYPINGFLLNPMIAGAAMALSSVSVVSNSLRLKWSKL</sequence>
<accession>A0A2S7SU18</accession>
<keyword evidence="4 11" id="KW-0812">Transmembrane</keyword>
<keyword evidence="9 11" id="KW-1133">Transmembrane helix</keyword>
<dbReference type="FunFam" id="3.30.70.100:FF:000001">
    <property type="entry name" value="ATPase copper transporting beta"/>
    <property type="match status" value="1"/>
</dbReference>
<evidence type="ECO:0000256" key="8">
    <source>
        <dbReference type="ARBA" id="ARBA00022967"/>
    </source>
</evidence>
<evidence type="ECO:0000256" key="10">
    <source>
        <dbReference type="ARBA" id="ARBA00023136"/>
    </source>
</evidence>
<dbReference type="PANTHER" id="PTHR43520:SF8">
    <property type="entry name" value="P-TYPE CU(+) TRANSPORTER"/>
    <property type="match status" value="1"/>
</dbReference>
<evidence type="ECO:0000256" key="11">
    <source>
        <dbReference type="RuleBase" id="RU362081"/>
    </source>
</evidence>
<feature type="transmembrane region" description="Helical" evidence="11">
    <location>
        <begin position="185"/>
        <end position="204"/>
    </location>
</feature>
<keyword evidence="11" id="KW-1003">Cell membrane</keyword>
<feature type="domain" description="HMA" evidence="12">
    <location>
        <begin position="4"/>
        <end position="70"/>
    </location>
</feature>
<dbReference type="GO" id="GO:0012505">
    <property type="term" value="C:endomembrane system"/>
    <property type="evidence" value="ECO:0007669"/>
    <property type="project" value="UniProtKB-SubCell"/>
</dbReference>
<evidence type="ECO:0000256" key="2">
    <source>
        <dbReference type="ARBA" id="ARBA00006024"/>
    </source>
</evidence>
<dbReference type="InterPro" id="IPR017969">
    <property type="entry name" value="Heavy-metal-associated_CS"/>
</dbReference>
<feature type="transmembrane region" description="Helical" evidence="11">
    <location>
        <begin position="371"/>
        <end position="390"/>
    </location>
</feature>
<comment type="subcellular location">
    <subcellularLocation>
        <location evidence="11">Cell membrane</location>
    </subcellularLocation>
    <subcellularLocation>
        <location evidence="1">Endomembrane system</location>
        <topology evidence="1">Multi-pass membrane protein</topology>
    </subcellularLocation>
</comment>